<feature type="compositionally biased region" description="Polar residues" evidence="3">
    <location>
        <begin position="322"/>
        <end position="340"/>
    </location>
</feature>
<dbReference type="SMART" id="SM00555">
    <property type="entry name" value="GIT"/>
    <property type="match status" value="2"/>
</dbReference>
<feature type="region of interest" description="Disordered" evidence="3">
    <location>
        <begin position="1"/>
        <end position="72"/>
    </location>
</feature>
<keyword evidence="6" id="KW-1185">Reference proteome</keyword>
<evidence type="ECO:0000256" key="3">
    <source>
        <dbReference type="SAM" id="MobiDB-lite"/>
    </source>
</evidence>
<dbReference type="InterPro" id="IPR056439">
    <property type="entry name" value="VBS_C3G9"/>
</dbReference>
<dbReference type="Pfam" id="PF08518">
    <property type="entry name" value="GIT_SHD"/>
    <property type="match status" value="2"/>
</dbReference>
<feature type="compositionally biased region" description="Gly residues" evidence="3">
    <location>
        <begin position="49"/>
        <end position="63"/>
    </location>
</feature>
<dbReference type="GeneID" id="28986691"/>
<feature type="region of interest" description="Disordered" evidence="3">
    <location>
        <begin position="846"/>
        <end position="952"/>
    </location>
</feature>
<feature type="compositionally biased region" description="Low complexity" evidence="3">
    <location>
        <begin position="871"/>
        <end position="890"/>
    </location>
</feature>
<dbReference type="Pfam" id="PF12205">
    <property type="entry name" value="GIT1_C"/>
    <property type="match status" value="1"/>
</dbReference>
<gene>
    <name evidence="5" type="ORF">CC85DRAFT_313932</name>
</gene>
<feature type="compositionally biased region" description="Basic and acidic residues" evidence="3">
    <location>
        <begin position="193"/>
        <end position="208"/>
    </location>
</feature>
<dbReference type="InterPro" id="IPR039892">
    <property type="entry name" value="Spa2/Sph1"/>
</dbReference>
<dbReference type="Proteomes" id="UP000053611">
    <property type="component" value="Unassembled WGS sequence"/>
</dbReference>
<feature type="region of interest" description="Disordered" evidence="3">
    <location>
        <begin position="759"/>
        <end position="808"/>
    </location>
</feature>
<dbReference type="InterPro" id="IPR013724">
    <property type="entry name" value="GIT_SHD"/>
</dbReference>
<proteinExistence type="predicted"/>
<dbReference type="PANTHER" id="PTHR21601:SF0">
    <property type="entry name" value="PROTEIN SPA2-RELATED"/>
    <property type="match status" value="1"/>
</dbReference>
<dbReference type="OrthoDB" id="5588096at2759"/>
<evidence type="ECO:0000313" key="6">
    <source>
        <dbReference type="Proteomes" id="UP000053611"/>
    </source>
</evidence>
<dbReference type="SUPFAM" id="SSF57997">
    <property type="entry name" value="Tropomyosin"/>
    <property type="match status" value="1"/>
</dbReference>
<feature type="compositionally biased region" description="Basic and acidic residues" evidence="3">
    <location>
        <begin position="928"/>
        <end position="947"/>
    </location>
</feature>
<dbReference type="GO" id="GO:0005078">
    <property type="term" value="F:MAP-kinase scaffold activity"/>
    <property type="evidence" value="ECO:0007669"/>
    <property type="project" value="TreeGrafter"/>
</dbReference>
<dbReference type="AlphaFoldDB" id="A0A0J0XDX9"/>
<keyword evidence="1" id="KW-0677">Repeat</keyword>
<organism evidence="5 6">
    <name type="scientific">Cutaneotrichosporon oleaginosum</name>
    <dbReference type="NCBI Taxonomy" id="879819"/>
    <lineage>
        <taxon>Eukaryota</taxon>
        <taxon>Fungi</taxon>
        <taxon>Dikarya</taxon>
        <taxon>Basidiomycota</taxon>
        <taxon>Agaricomycotina</taxon>
        <taxon>Tremellomycetes</taxon>
        <taxon>Trichosporonales</taxon>
        <taxon>Trichosporonaceae</taxon>
        <taxon>Cutaneotrichosporon</taxon>
    </lineage>
</organism>
<reference evidence="5 6" key="1">
    <citation type="submission" date="2015-03" db="EMBL/GenBank/DDBJ databases">
        <title>Genomics and transcriptomics of the oil-accumulating basidiomycete yeast T. oleaginosus allow insights into substrate utilization and the diverse evolutionary trajectories of mating systems in fungi.</title>
        <authorList>
            <consortium name="DOE Joint Genome Institute"/>
            <person name="Kourist R."/>
            <person name="Kracht O."/>
            <person name="Bracharz F."/>
            <person name="Lipzen A."/>
            <person name="Nolan M."/>
            <person name="Ohm R."/>
            <person name="Grigoriev I."/>
            <person name="Sun S."/>
            <person name="Heitman J."/>
            <person name="Bruck T."/>
            <person name="Nowrousian M."/>
        </authorList>
    </citation>
    <scope>NUCLEOTIDE SEQUENCE [LARGE SCALE GENOMIC DNA]</scope>
    <source>
        <strain evidence="5 6">IBC0246</strain>
    </source>
</reference>
<feature type="domain" description="GIT Spa2 homology (SHD)" evidence="4">
    <location>
        <begin position="104"/>
        <end position="134"/>
    </location>
</feature>
<keyword evidence="2" id="KW-0175">Coiled coil</keyword>
<feature type="coiled-coil region" evidence="2">
    <location>
        <begin position="452"/>
        <end position="578"/>
    </location>
</feature>
<feature type="domain" description="GIT Spa2 homology (SHD)" evidence="4">
    <location>
        <begin position="159"/>
        <end position="189"/>
    </location>
</feature>
<feature type="compositionally biased region" description="Low complexity" evidence="3">
    <location>
        <begin position="29"/>
        <end position="39"/>
    </location>
</feature>
<dbReference type="Pfam" id="PF23742">
    <property type="entry name" value="VBS_C3G9"/>
    <property type="match status" value="1"/>
</dbReference>
<dbReference type="GO" id="GO:1902716">
    <property type="term" value="C:cell cortex of growing cell tip"/>
    <property type="evidence" value="ECO:0007669"/>
    <property type="project" value="TreeGrafter"/>
</dbReference>
<name>A0A0J0XDX9_9TREE</name>
<feature type="compositionally biased region" description="Basic and acidic residues" evidence="3">
    <location>
        <begin position="908"/>
        <end position="920"/>
    </location>
</feature>
<feature type="region of interest" description="Disordered" evidence="3">
    <location>
        <begin position="394"/>
        <end position="447"/>
    </location>
</feature>
<dbReference type="CDD" id="cd22265">
    <property type="entry name" value="UDM1_RNF168"/>
    <property type="match status" value="1"/>
</dbReference>
<dbReference type="GO" id="GO:0005826">
    <property type="term" value="C:actomyosin contractile ring"/>
    <property type="evidence" value="ECO:0007669"/>
    <property type="project" value="TreeGrafter"/>
</dbReference>
<dbReference type="InterPro" id="IPR022018">
    <property type="entry name" value="GIT1_C"/>
</dbReference>
<feature type="region of interest" description="Disordered" evidence="3">
    <location>
        <begin position="193"/>
        <end position="278"/>
    </location>
</feature>
<feature type="compositionally biased region" description="Basic and acidic residues" evidence="3">
    <location>
        <begin position="394"/>
        <end position="428"/>
    </location>
</feature>
<dbReference type="PANTHER" id="PTHR21601">
    <property type="entry name" value="SPA2 PROTEIN"/>
    <property type="match status" value="1"/>
</dbReference>
<feature type="region of interest" description="Disordered" evidence="3">
    <location>
        <begin position="297"/>
        <end position="369"/>
    </location>
</feature>
<feature type="compositionally biased region" description="Polar residues" evidence="3">
    <location>
        <begin position="897"/>
        <end position="907"/>
    </location>
</feature>
<dbReference type="EMBL" id="KQ087263">
    <property type="protein sequence ID" value="KLT39296.1"/>
    <property type="molecule type" value="Genomic_DNA"/>
</dbReference>
<dbReference type="RefSeq" id="XP_018275787.1">
    <property type="nucleotide sequence ID" value="XM_018426088.1"/>
</dbReference>
<evidence type="ECO:0000256" key="2">
    <source>
        <dbReference type="SAM" id="Coils"/>
    </source>
</evidence>
<dbReference type="Gene3D" id="1.10.287.1490">
    <property type="match status" value="1"/>
</dbReference>
<evidence type="ECO:0000256" key="1">
    <source>
        <dbReference type="ARBA" id="ARBA00022737"/>
    </source>
</evidence>
<evidence type="ECO:0000313" key="5">
    <source>
        <dbReference type="EMBL" id="KLT39296.1"/>
    </source>
</evidence>
<protein>
    <recommendedName>
        <fullName evidence="4">GIT Spa2 homology (SHD) domain-containing protein</fullName>
    </recommendedName>
</protein>
<evidence type="ECO:0000259" key="4">
    <source>
        <dbReference type="SMART" id="SM00555"/>
    </source>
</evidence>
<dbReference type="STRING" id="879819.A0A0J0XDX9"/>
<accession>A0A0J0XDX9</accession>
<sequence>MATRFGPGAQQFPSPQSGNMRPGYMRLGSTNSTTTPSPNGYGHPQRQPSGGGSGGGGVGGGVGAPMRKPDRKDAKDVAWVHWRALKDFLTAFGNKESPTARASAREKLTRLTRLQFLELSTDVYDELMRRLAEESNNPDNTVAPFLPVRDDFHPKRNQARQKLATLPKNRFKDLASDVFFELCRRYPEFESEASKAVDGEQEMLHEETPTPTYGGSGIPPSSSSSSLASQTRGQQRPTHQRKGSSMGSNSSADRERNNASVNSQARDRYANLTTPTNDVVVPNKSRLLEEAIEVPYARDSHHEESEALLQHGGGGVRDQRAESPSQTSASHDPMSPNATDEQYLDRMSFSSNPTRARKGSISGLTSPKGWEDQEHKLRAEYELRIAGLERKLQAAEGEREDIQRELADERERRKDYEDEVRGLKERSAGHASTLRSMQDELDVSRDETATVRKEYDQKLRQMQHGMQQAQEEIVQWRQRCEGFQDELHRLETERAERSTRDVAPAPAVVAANGESVAELRNEMRSLVDELRSLSMQNDELMTAREHDREKQSALEAQVDEYRKQANAARTELRNLKATSTMFVSQPLSNDHLPASSDGNIADVHVSSFQSGIDGLLAAARSSAPSGVLPSMKAVVETVTSIGDDVKAFEDSPNLDVDVSRLESLKYESTTRLSALMTAARNHAMASGLSPVSLIDAAAGHLTANVVEIIKLLKIRRSGSTREILNKQNLSIGEMVRRKSGLYASIDEAEEDAAAAAAAAARGSMSPPARYGERRPSGGLGHSISPPRAYGLSPIPGSPSRLGGLGAAPPSAYEAPELRVTSFQSASSAGKHSESFDLERKASVVSRGSEYGDRDPFASAATPTPTPGLRLASAAESAPPVPSVTVANSSPENVRSPLEQSSSPSYFDQSHRPQDSVDSAHRSNASYDSTHRHDAYSNHRSNTSHDHNQYGSNNPFAAVAAAQNNGYGHQSQYSENHSAYSDTSAGPDAEWDALKPYLNTQSSALVNHIQNLLAAIRTGGQGPALNEHLSEVIAVSSSIVGVCRASLPPRLQAQGEPLLADLVGNTDRLSEAQQAASRAGGFDKALRQGIASASFGVAKALKAFMKVGGTAE</sequence>
<feature type="compositionally biased region" description="Low complexity" evidence="3">
    <location>
        <begin position="209"/>
        <end position="233"/>
    </location>
</feature>